<reference evidence="5" key="1">
    <citation type="journal article" date="2019" name="Int. J. Syst. Evol. Microbiol.">
        <title>The Global Catalogue of Microorganisms (GCM) 10K type strain sequencing project: providing services to taxonomists for standard genome sequencing and annotation.</title>
        <authorList>
            <consortium name="The Broad Institute Genomics Platform"/>
            <consortium name="The Broad Institute Genome Sequencing Center for Infectious Disease"/>
            <person name="Wu L."/>
            <person name="Ma J."/>
        </authorList>
    </citation>
    <scope>NUCLEOTIDE SEQUENCE [LARGE SCALE GENOMIC DNA]</scope>
    <source>
        <strain evidence="5">JCM 17906</strain>
    </source>
</reference>
<dbReference type="InterPro" id="IPR050766">
    <property type="entry name" value="Bact_Lucif_Oxidored"/>
</dbReference>
<dbReference type="SUPFAM" id="SSF51679">
    <property type="entry name" value="Bacterial luciferase-like"/>
    <property type="match status" value="1"/>
</dbReference>
<evidence type="ECO:0000313" key="4">
    <source>
        <dbReference type="EMBL" id="GAA4548517.1"/>
    </source>
</evidence>
<sequence>MKFDIVTVPTIPATPEERRRLKPIGRNKEKVQELYREITECCVAAENAGFDAFSTTEHHFHTEGFEFSVSPLVLYSHLSAICKKITFAPLGVVLPTWDPIRLAEEVAMLDQLTQGRVCVGLARGYQPRWTNILGQKYNVKAATMDGSAADVNNREVFDEMFEILIKAWTKETFDHDGKYYKVPFPHEGIDWPVHEMTREMGAPGELDENGKVVQISVVPGPYQDPHPPLWQAYAASETTVRRCAEKGITPFLIISDPEKFNEFCQMFRDVAAQAGRQLRLGEGLGANRSVTFGDTYDEAFELGVKTTGVVFHEYFTRFGFIEGFRIPSDPPDRDLGLRDPRAVFQRLVDAGFAICGTPDQVTEEVAKVARCHGDGELDWFSWNLFQQGNVSLDISLDQITQFEKHVIKNFA</sequence>
<proteinExistence type="predicted"/>
<keyword evidence="2" id="KW-0503">Monooxygenase</keyword>
<comment type="caution">
    <text evidence="4">The sequence shown here is derived from an EMBL/GenBank/DDBJ whole genome shotgun (WGS) entry which is preliminary data.</text>
</comment>
<evidence type="ECO:0000259" key="3">
    <source>
        <dbReference type="Pfam" id="PF00296"/>
    </source>
</evidence>
<name>A0ABP8RUQ3_9PSEU</name>
<evidence type="ECO:0000256" key="2">
    <source>
        <dbReference type="ARBA" id="ARBA00023033"/>
    </source>
</evidence>
<keyword evidence="5" id="KW-1185">Reference proteome</keyword>
<dbReference type="Proteomes" id="UP001501598">
    <property type="component" value="Unassembled WGS sequence"/>
</dbReference>
<evidence type="ECO:0000313" key="5">
    <source>
        <dbReference type="Proteomes" id="UP001501598"/>
    </source>
</evidence>
<dbReference type="InterPro" id="IPR011251">
    <property type="entry name" value="Luciferase-like_dom"/>
</dbReference>
<protein>
    <submittedName>
        <fullName evidence="4">LLM class flavin-dependent oxidoreductase</fullName>
    </submittedName>
</protein>
<dbReference type="RefSeq" id="WP_345419183.1">
    <property type="nucleotide sequence ID" value="NZ_BAABGT010000040.1"/>
</dbReference>
<dbReference type="EMBL" id="BAABGT010000040">
    <property type="protein sequence ID" value="GAA4548517.1"/>
    <property type="molecule type" value="Genomic_DNA"/>
</dbReference>
<dbReference type="PANTHER" id="PTHR30137:SF8">
    <property type="entry name" value="BLR5498 PROTEIN"/>
    <property type="match status" value="1"/>
</dbReference>
<dbReference type="Gene3D" id="3.20.20.30">
    <property type="entry name" value="Luciferase-like domain"/>
    <property type="match status" value="1"/>
</dbReference>
<dbReference type="Pfam" id="PF00296">
    <property type="entry name" value="Bac_luciferase"/>
    <property type="match status" value="1"/>
</dbReference>
<keyword evidence="1" id="KW-0560">Oxidoreductase</keyword>
<dbReference type="PANTHER" id="PTHR30137">
    <property type="entry name" value="LUCIFERASE-LIKE MONOOXYGENASE"/>
    <property type="match status" value="1"/>
</dbReference>
<accession>A0ABP8RUQ3</accession>
<gene>
    <name evidence="4" type="ORF">GCM10023175_34990</name>
</gene>
<feature type="domain" description="Luciferase-like" evidence="3">
    <location>
        <begin position="26"/>
        <end position="369"/>
    </location>
</feature>
<dbReference type="InterPro" id="IPR036661">
    <property type="entry name" value="Luciferase-like_sf"/>
</dbReference>
<evidence type="ECO:0000256" key="1">
    <source>
        <dbReference type="ARBA" id="ARBA00023002"/>
    </source>
</evidence>
<organism evidence="4 5">
    <name type="scientific">Pseudonocardia xishanensis</name>
    <dbReference type="NCBI Taxonomy" id="630995"/>
    <lineage>
        <taxon>Bacteria</taxon>
        <taxon>Bacillati</taxon>
        <taxon>Actinomycetota</taxon>
        <taxon>Actinomycetes</taxon>
        <taxon>Pseudonocardiales</taxon>
        <taxon>Pseudonocardiaceae</taxon>
        <taxon>Pseudonocardia</taxon>
    </lineage>
</organism>